<proteinExistence type="predicted"/>
<organism evidence="1 2">
    <name type="scientific">Rhododendron molle</name>
    <name type="common">Chinese azalea</name>
    <name type="synonym">Azalea mollis</name>
    <dbReference type="NCBI Taxonomy" id="49168"/>
    <lineage>
        <taxon>Eukaryota</taxon>
        <taxon>Viridiplantae</taxon>
        <taxon>Streptophyta</taxon>
        <taxon>Embryophyta</taxon>
        <taxon>Tracheophyta</taxon>
        <taxon>Spermatophyta</taxon>
        <taxon>Magnoliopsida</taxon>
        <taxon>eudicotyledons</taxon>
        <taxon>Gunneridae</taxon>
        <taxon>Pentapetalae</taxon>
        <taxon>asterids</taxon>
        <taxon>Ericales</taxon>
        <taxon>Ericaceae</taxon>
        <taxon>Ericoideae</taxon>
        <taxon>Rhodoreae</taxon>
        <taxon>Rhododendron</taxon>
    </lineage>
</organism>
<name>A0ACC0NUN0_RHOML</name>
<gene>
    <name evidence="1" type="ORF">RHMOL_Rhmol05G0268800</name>
</gene>
<reference evidence="1" key="1">
    <citation type="submission" date="2022-02" db="EMBL/GenBank/DDBJ databases">
        <title>Plant Genome Project.</title>
        <authorList>
            <person name="Zhang R.-G."/>
        </authorList>
    </citation>
    <scope>NUCLEOTIDE SEQUENCE</scope>
    <source>
        <strain evidence="1">AT1</strain>
    </source>
</reference>
<evidence type="ECO:0000313" key="2">
    <source>
        <dbReference type="Proteomes" id="UP001062846"/>
    </source>
</evidence>
<protein>
    <submittedName>
        <fullName evidence="1">Uncharacterized protein</fullName>
    </submittedName>
</protein>
<dbReference type="Proteomes" id="UP001062846">
    <property type="component" value="Chromosome 5"/>
</dbReference>
<accession>A0ACC0NUN0</accession>
<keyword evidence="2" id="KW-1185">Reference proteome</keyword>
<sequence>MWTLTADGSFSMKSAWEACRKRNPIQPWYSQGVPRWGFIEWLAILDRLSTRDKLFSWGVGVSPQCVLCMDGMESHDHLFFACHLSSDIWKQILTCNDIHRVVLPLSQEVAWTVQSYAGKRV</sequence>
<comment type="caution">
    <text evidence="1">The sequence shown here is derived from an EMBL/GenBank/DDBJ whole genome shotgun (WGS) entry which is preliminary data.</text>
</comment>
<dbReference type="EMBL" id="CM046392">
    <property type="protein sequence ID" value="KAI8556626.1"/>
    <property type="molecule type" value="Genomic_DNA"/>
</dbReference>
<evidence type="ECO:0000313" key="1">
    <source>
        <dbReference type="EMBL" id="KAI8556626.1"/>
    </source>
</evidence>